<dbReference type="GO" id="GO:0006260">
    <property type="term" value="P:DNA replication"/>
    <property type="evidence" value="ECO:0007669"/>
    <property type="project" value="UniProtKB-UniRule"/>
</dbReference>
<comment type="caution">
    <text evidence="5">The sequence shown here is derived from an EMBL/GenBank/DDBJ whole genome shotgun (WGS) entry which is preliminary data.</text>
</comment>
<dbReference type="AlphaFoldDB" id="A0A1E5L8Q3"/>
<dbReference type="Proteomes" id="UP000095255">
    <property type="component" value="Unassembled WGS sequence"/>
</dbReference>
<keyword evidence="1 2" id="KW-0238">DNA-binding</keyword>
<dbReference type="STRING" id="1390249.BHU72_12895"/>
<protein>
    <recommendedName>
        <fullName evidence="2 3">Single-stranded DNA-binding protein</fullName>
        <shortName evidence="2">SSB</shortName>
    </recommendedName>
</protein>
<comment type="function">
    <text evidence="2">Plays an important role in DNA replication, recombination and repair. Binds to ssDNA and to an array of partner proteins to recruit them to their sites of action during DNA metabolism.</text>
</comment>
<dbReference type="RefSeq" id="WP_069701101.1">
    <property type="nucleotide sequence ID" value="NZ_MJAT01000003.1"/>
</dbReference>
<feature type="region of interest" description="Disordered" evidence="4">
    <location>
        <begin position="107"/>
        <end position="150"/>
    </location>
</feature>
<dbReference type="PROSITE" id="PS50935">
    <property type="entry name" value="SSB"/>
    <property type="match status" value="1"/>
</dbReference>
<dbReference type="GO" id="GO:0003697">
    <property type="term" value="F:single-stranded DNA binding"/>
    <property type="evidence" value="ECO:0007669"/>
    <property type="project" value="UniProtKB-UniRule"/>
</dbReference>
<dbReference type="NCBIfam" id="TIGR00621">
    <property type="entry name" value="ssb"/>
    <property type="match status" value="1"/>
</dbReference>
<name>A0A1E5L8Q3_9FIRM</name>
<dbReference type="GO" id="GO:0006310">
    <property type="term" value="P:DNA recombination"/>
    <property type="evidence" value="ECO:0007669"/>
    <property type="project" value="UniProtKB-UniRule"/>
</dbReference>
<evidence type="ECO:0000256" key="1">
    <source>
        <dbReference type="ARBA" id="ARBA00023125"/>
    </source>
</evidence>
<evidence type="ECO:0000256" key="2">
    <source>
        <dbReference type="HAMAP-Rule" id="MF_00984"/>
    </source>
</evidence>
<proteinExistence type="inferred from homology"/>
<keyword evidence="2" id="KW-0235">DNA replication</keyword>
<evidence type="ECO:0000256" key="4">
    <source>
        <dbReference type="SAM" id="MobiDB-lite"/>
    </source>
</evidence>
<evidence type="ECO:0000256" key="3">
    <source>
        <dbReference type="PIRNR" id="PIRNR002070"/>
    </source>
</evidence>
<gene>
    <name evidence="5" type="ORF">BHU72_12895</name>
</gene>
<comment type="caution">
    <text evidence="2">Lacks conserved residue(s) required for the propagation of feature annotation.</text>
</comment>
<comment type="subunit">
    <text evidence="2">Homotetramer.</text>
</comment>
<dbReference type="PIRSF" id="PIRSF002070">
    <property type="entry name" value="SSB"/>
    <property type="match status" value="1"/>
</dbReference>
<dbReference type="Gene3D" id="2.40.50.140">
    <property type="entry name" value="Nucleic acid-binding proteins"/>
    <property type="match status" value="1"/>
</dbReference>
<dbReference type="GO" id="GO:0009295">
    <property type="term" value="C:nucleoid"/>
    <property type="evidence" value="ECO:0007669"/>
    <property type="project" value="TreeGrafter"/>
</dbReference>
<dbReference type="PANTHER" id="PTHR10302:SF27">
    <property type="entry name" value="SINGLE-STRANDED DNA-BINDING PROTEIN"/>
    <property type="match status" value="1"/>
</dbReference>
<sequence>MINRIVLIGRLGADPELRYTQQGTAVISFDVAVNRQFKSGDGSREADWIPIVAWRQLAELCAQYLKKGSQIAIEGRLQTRSYENKDGQKVKVFEVLAENVQFLDRASEAGQGGTGNKGYQGQESTNRSNYNDPFANSDKVIDISDDDLPF</sequence>
<evidence type="ECO:0000313" key="6">
    <source>
        <dbReference type="Proteomes" id="UP000095255"/>
    </source>
</evidence>
<feature type="short sequence motif" description="Important for interaction with partner proteins" evidence="2">
    <location>
        <begin position="145"/>
        <end position="150"/>
    </location>
</feature>
<dbReference type="InterPro" id="IPR012340">
    <property type="entry name" value="NA-bd_OB-fold"/>
</dbReference>
<accession>A0A1E5L8Q3</accession>
<dbReference type="SUPFAM" id="SSF50249">
    <property type="entry name" value="Nucleic acid-binding proteins"/>
    <property type="match status" value="1"/>
</dbReference>
<keyword evidence="6" id="KW-1185">Reference proteome</keyword>
<keyword evidence="2" id="KW-0234">DNA repair</keyword>
<reference evidence="5 6" key="1">
    <citation type="submission" date="2016-09" db="EMBL/GenBank/DDBJ databases">
        <title>Desulfuribacillus arsenicus sp. nov., an obligately anaerobic, dissimilatory arsenic- and antimonate-reducing bacterium isolated from anoxic sediments.</title>
        <authorList>
            <person name="Abin C.A."/>
            <person name="Hollibaugh J.T."/>
        </authorList>
    </citation>
    <scope>NUCLEOTIDE SEQUENCE [LARGE SCALE GENOMIC DNA]</scope>
    <source>
        <strain evidence="5 6">MLFW-2</strain>
    </source>
</reference>
<organism evidence="5 6">
    <name type="scientific">Desulfuribacillus stibiiarsenatis</name>
    <dbReference type="NCBI Taxonomy" id="1390249"/>
    <lineage>
        <taxon>Bacteria</taxon>
        <taxon>Bacillati</taxon>
        <taxon>Bacillota</taxon>
        <taxon>Desulfuribacillia</taxon>
        <taxon>Desulfuribacillales</taxon>
        <taxon>Desulfuribacillaceae</taxon>
        <taxon>Desulfuribacillus</taxon>
    </lineage>
</organism>
<dbReference type="EMBL" id="MJAT01000003">
    <property type="protein sequence ID" value="OEH86506.1"/>
    <property type="molecule type" value="Genomic_DNA"/>
</dbReference>
<keyword evidence="2" id="KW-0227">DNA damage</keyword>
<dbReference type="HAMAP" id="MF_00984">
    <property type="entry name" value="SSB"/>
    <property type="match status" value="1"/>
</dbReference>
<dbReference type="OrthoDB" id="9809878at2"/>
<evidence type="ECO:0000313" key="5">
    <source>
        <dbReference type="EMBL" id="OEH86506.1"/>
    </source>
</evidence>
<dbReference type="PANTHER" id="PTHR10302">
    <property type="entry name" value="SINGLE-STRANDED DNA-BINDING PROTEIN"/>
    <property type="match status" value="1"/>
</dbReference>
<dbReference type="InterPro" id="IPR000424">
    <property type="entry name" value="Primosome_PriB/ssb"/>
</dbReference>
<dbReference type="Pfam" id="PF00436">
    <property type="entry name" value="SSB"/>
    <property type="match status" value="1"/>
</dbReference>
<dbReference type="GO" id="GO:0006281">
    <property type="term" value="P:DNA repair"/>
    <property type="evidence" value="ECO:0007669"/>
    <property type="project" value="UniProtKB-UniRule"/>
</dbReference>
<dbReference type="CDD" id="cd04496">
    <property type="entry name" value="SSB_OBF"/>
    <property type="match status" value="1"/>
</dbReference>
<keyword evidence="2" id="KW-0233">DNA recombination</keyword>
<dbReference type="InterPro" id="IPR011344">
    <property type="entry name" value="ssDNA-bd"/>
</dbReference>